<dbReference type="InterPro" id="IPR011545">
    <property type="entry name" value="DEAD/DEAH_box_helicase_dom"/>
</dbReference>
<feature type="region of interest" description="Disordered" evidence="6">
    <location>
        <begin position="310"/>
        <end position="381"/>
    </location>
</feature>
<dbReference type="InterPro" id="IPR001650">
    <property type="entry name" value="Helicase_C-like"/>
</dbReference>
<dbReference type="PANTHER" id="PTHR24031">
    <property type="entry name" value="RNA HELICASE"/>
    <property type="match status" value="1"/>
</dbReference>
<evidence type="ECO:0000313" key="10">
    <source>
        <dbReference type="Proteomes" id="UP000269721"/>
    </source>
</evidence>
<keyword evidence="4 5" id="KW-0694">RNA-binding</keyword>
<dbReference type="SMART" id="SM00490">
    <property type="entry name" value="HELICc"/>
    <property type="match status" value="1"/>
</dbReference>
<dbReference type="EC" id="3.6.4.13" evidence="5"/>
<dbReference type="Pfam" id="PF00270">
    <property type="entry name" value="DEAD"/>
    <property type="match status" value="1"/>
</dbReference>
<dbReference type="SUPFAM" id="SSF52540">
    <property type="entry name" value="P-loop containing nucleoside triphosphate hydrolases"/>
    <property type="match status" value="1"/>
</dbReference>
<dbReference type="PROSITE" id="PS51192">
    <property type="entry name" value="HELICASE_ATP_BIND_1"/>
    <property type="match status" value="1"/>
</dbReference>
<dbReference type="Gene3D" id="3.40.50.300">
    <property type="entry name" value="P-loop containing nucleotide triphosphate hydrolases"/>
    <property type="match status" value="2"/>
</dbReference>
<dbReference type="GO" id="GO:0003724">
    <property type="term" value="F:RNA helicase activity"/>
    <property type="evidence" value="ECO:0007669"/>
    <property type="project" value="UniProtKB-EC"/>
</dbReference>
<evidence type="ECO:0000256" key="5">
    <source>
        <dbReference type="RuleBase" id="RU365068"/>
    </source>
</evidence>
<comment type="domain">
    <text evidence="5">The Q motif is unique to and characteristic of the DEAD box family of RNA helicases and controls ATP binding and hydrolysis.</text>
</comment>
<keyword evidence="2 5" id="KW-0378">Hydrolase</keyword>
<feature type="domain" description="Helicase C-terminal" evidence="8">
    <location>
        <begin position="386"/>
        <end position="565"/>
    </location>
</feature>
<dbReference type="Pfam" id="PF00271">
    <property type="entry name" value="Helicase_C"/>
    <property type="match status" value="1"/>
</dbReference>
<dbReference type="InterPro" id="IPR027417">
    <property type="entry name" value="P-loop_NTPase"/>
</dbReference>
<feature type="compositionally biased region" description="Low complexity" evidence="6">
    <location>
        <begin position="342"/>
        <end position="372"/>
    </location>
</feature>
<keyword evidence="10" id="KW-1185">Reference proteome</keyword>
<proteinExistence type="inferred from homology"/>
<feature type="domain" description="Helicase ATP-binding" evidence="7">
    <location>
        <begin position="14"/>
        <end position="278"/>
    </location>
</feature>
<evidence type="ECO:0000313" key="9">
    <source>
        <dbReference type="EMBL" id="RKO90233.1"/>
    </source>
</evidence>
<evidence type="ECO:0000259" key="8">
    <source>
        <dbReference type="PROSITE" id="PS51194"/>
    </source>
</evidence>
<dbReference type="GO" id="GO:0005524">
    <property type="term" value="F:ATP binding"/>
    <property type="evidence" value="ECO:0007669"/>
    <property type="project" value="UniProtKB-UniRule"/>
</dbReference>
<dbReference type="InterPro" id="IPR014001">
    <property type="entry name" value="Helicase_ATP-bd"/>
</dbReference>
<evidence type="ECO:0000256" key="2">
    <source>
        <dbReference type="ARBA" id="ARBA00022801"/>
    </source>
</evidence>
<keyword evidence="3 5" id="KW-0067">ATP-binding</keyword>
<keyword evidence="1 5" id="KW-0547">Nucleotide-binding</keyword>
<evidence type="ECO:0000256" key="6">
    <source>
        <dbReference type="SAM" id="MobiDB-lite"/>
    </source>
</evidence>
<reference evidence="10" key="1">
    <citation type="journal article" date="2018" name="Nat. Microbiol.">
        <title>Leveraging single-cell genomics to expand the fungal tree of life.</title>
        <authorList>
            <person name="Ahrendt S.R."/>
            <person name="Quandt C.A."/>
            <person name="Ciobanu D."/>
            <person name="Clum A."/>
            <person name="Salamov A."/>
            <person name="Andreopoulos B."/>
            <person name="Cheng J.F."/>
            <person name="Woyke T."/>
            <person name="Pelin A."/>
            <person name="Henrissat B."/>
            <person name="Reynolds N.K."/>
            <person name="Benny G.L."/>
            <person name="Smith M.E."/>
            <person name="James T.Y."/>
            <person name="Grigoriev I.V."/>
        </authorList>
    </citation>
    <scope>NUCLEOTIDE SEQUENCE [LARGE SCALE GENOMIC DNA]</scope>
</reference>
<gene>
    <name evidence="9" type="ORF">BDK51DRAFT_22084</name>
</gene>
<organism evidence="9 10">
    <name type="scientific">Blyttiomyces helicus</name>
    <dbReference type="NCBI Taxonomy" id="388810"/>
    <lineage>
        <taxon>Eukaryota</taxon>
        <taxon>Fungi</taxon>
        <taxon>Fungi incertae sedis</taxon>
        <taxon>Chytridiomycota</taxon>
        <taxon>Chytridiomycota incertae sedis</taxon>
        <taxon>Chytridiomycetes</taxon>
        <taxon>Chytridiomycetes incertae sedis</taxon>
        <taxon>Blyttiomyces</taxon>
    </lineage>
</organism>
<evidence type="ECO:0000256" key="4">
    <source>
        <dbReference type="ARBA" id="ARBA00022884"/>
    </source>
</evidence>
<name>A0A4P9WET9_9FUNG</name>
<dbReference type="PROSITE" id="PS51194">
    <property type="entry name" value="HELICASE_CTER"/>
    <property type="match status" value="1"/>
</dbReference>
<comment type="function">
    <text evidence="5">RNA helicase.</text>
</comment>
<evidence type="ECO:0000259" key="7">
    <source>
        <dbReference type="PROSITE" id="PS51192"/>
    </source>
</evidence>
<evidence type="ECO:0000256" key="1">
    <source>
        <dbReference type="ARBA" id="ARBA00022741"/>
    </source>
</evidence>
<keyword evidence="5" id="KW-0347">Helicase</keyword>
<dbReference type="EMBL" id="KZ995656">
    <property type="protein sequence ID" value="RKO90233.1"/>
    <property type="molecule type" value="Genomic_DNA"/>
</dbReference>
<protein>
    <recommendedName>
        <fullName evidence="5">ATP-dependent RNA helicase</fullName>
        <ecNumber evidence="5">3.6.4.13</ecNumber>
    </recommendedName>
</protein>
<dbReference type="Proteomes" id="UP000269721">
    <property type="component" value="Unassembled WGS sequence"/>
</dbReference>
<feature type="non-terminal residue" evidence="9">
    <location>
        <position position="1"/>
    </location>
</feature>
<dbReference type="AlphaFoldDB" id="A0A4P9WET9"/>
<accession>A0A4P9WET9</accession>
<comment type="similarity">
    <text evidence="5">Belongs to the DEAD box helicase family.</text>
</comment>
<comment type="catalytic activity">
    <reaction evidence="5">
        <text>ATP + H2O = ADP + phosphate + H(+)</text>
        <dbReference type="Rhea" id="RHEA:13065"/>
        <dbReference type="ChEBI" id="CHEBI:15377"/>
        <dbReference type="ChEBI" id="CHEBI:15378"/>
        <dbReference type="ChEBI" id="CHEBI:30616"/>
        <dbReference type="ChEBI" id="CHEBI:43474"/>
        <dbReference type="ChEBI" id="CHEBI:456216"/>
        <dbReference type="EC" id="3.6.4.13"/>
    </reaction>
</comment>
<dbReference type="OrthoDB" id="10256233at2759"/>
<dbReference type="GO" id="GO:0016787">
    <property type="term" value="F:hydrolase activity"/>
    <property type="evidence" value="ECO:0007669"/>
    <property type="project" value="UniProtKB-KW"/>
</dbReference>
<evidence type="ECO:0000256" key="3">
    <source>
        <dbReference type="ARBA" id="ARBA00022840"/>
    </source>
</evidence>
<sequence>FNVTAPSANQRALLPALLSHTDIFLKDVTGSGKTLGLVAAMLSKSHPLPIDTRRTPKRHDPEELLRPRTDTLAKLGDPSAYLTTLVVVPTRDLAVQITTWLLDLAPHVPHAQRSSLVQCVVSGVPIEEQIALLKSTVPRILVGTPAILAELRERKAYDTSNLQLLVLDEVDRMVSISAHGRTVKKQIMQIHHPLSAEVLVQSIVDERRASWKIEMKKINERSRLKVAVKENPNLLVSKTYFRIDPVKRMRLQVVACSATSNHALRKEVTVKRQWVVRPTFIDMSGFIRAPKTITHRVMIAGEERKALQATPNPHHIPANARGSIQSGLRRTSRVGSIRARTRLATTSSTRTDSTASRRLAAASSSPTAFATSKFPQPPLDPSSPALIQTIVTCVRKEDIHSAFLFLNSRMSVPAMVKRLSEAGITARSLPDLIDHHALTIGAPVAVASTVADTAIAGRAAPASTPSPRAAPFFSTFHTGETQIVVVTEHEARGLDLPSATHAFIVGLPADSATYLQMAGRAGRFGRPGIVTTVVRSERDRQRMLELFKMLRIDSVDRALSVTEPASLRHANGGR</sequence>
<dbReference type="SMART" id="SM00487">
    <property type="entry name" value="DEXDc"/>
    <property type="match status" value="1"/>
</dbReference>
<dbReference type="GO" id="GO:0003723">
    <property type="term" value="F:RNA binding"/>
    <property type="evidence" value="ECO:0007669"/>
    <property type="project" value="UniProtKB-UniRule"/>
</dbReference>